<dbReference type="Gene3D" id="3.80.10.10">
    <property type="entry name" value="Ribonuclease Inhibitor"/>
    <property type="match status" value="1"/>
</dbReference>
<organism evidence="1 2">
    <name type="scientific">Coniophora puteana (strain RWD-64-598)</name>
    <name type="common">Brown rot fungus</name>
    <dbReference type="NCBI Taxonomy" id="741705"/>
    <lineage>
        <taxon>Eukaryota</taxon>
        <taxon>Fungi</taxon>
        <taxon>Dikarya</taxon>
        <taxon>Basidiomycota</taxon>
        <taxon>Agaricomycotina</taxon>
        <taxon>Agaricomycetes</taxon>
        <taxon>Agaricomycetidae</taxon>
        <taxon>Boletales</taxon>
        <taxon>Coniophorineae</taxon>
        <taxon>Coniophoraceae</taxon>
        <taxon>Coniophora</taxon>
    </lineage>
</organism>
<dbReference type="InterPro" id="IPR032675">
    <property type="entry name" value="LRR_dom_sf"/>
</dbReference>
<gene>
    <name evidence="1" type="ORF">CONPUDRAFT_168191</name>
</gene>
<dbReference type="AlphaFoldDB" id="A0A5M3ME73"/>
<dbReference type="RefSeq" id="XP_007772616.1">
    <property type="nucleotide sequence ID" value="XM_007774426.1"/>
</dbReference>
<sequence>MHECFMIDEIATAIFNYVLDNGSCKADVLSCALTCREISEIALDVLWFTQLSLVPLFLTIPEVRAFSDHSSAKDEKGQVTLPEFKDASTLTWERTLKYASRIRRLWHDPNVPATFSNAPPVEVIASALGRCPVEHLMSNLVHFHSGAVYSMKSSPLFYPHISLLASPSIRKLSVKVFKPPHAVKTVTTFLKTCPELENVDIAINFIDDDGLLLDRQILDPLTSLRKLTVLRLVCPDSLSDEDWNSSEPAPEGGLAELRRITMDVDSLAPAMALLSSISSPELTSLTINSKQGTGDSLRRLLSRFKDVSFNVRNVQTLKLNLSLRMGVGRGHTNEGATIGDCLGLLAFRGLRVVHLQLPLELTDDAFADFAGAWPQIEEFSFSSNNSSFSKLTLRGLTVIPSSWPRLRYLTLGKVDCQTDVPSVEVARTAAGERKEAGEALKLFLSIQSPIDPKNVNDVADFLMALFPGISFQHFGAGFAGSGGQASRTWQKVHDVINGTGSGEGRHRI</sequence>
<dbReference type="GeneID" id="19205938"/>
<proteinExistence type="predicted"/>
<evidence type="ECO:0000313" key="2">
    <source>
        <dbReference type="Proteomes" id="UP000053558"/>
    </source>
</evidence>
<comment type="caution">
    <text evidence="1">The sequence shown here is derived from an EMBL/GenBank/DDBJ whole genome shotgun (WGS) entry which is preliminary data.</text>
</comment>
<evidence type="ECO:0000313" key="1">
    <source>
        <dbReference type="EMBL" id="EIW77200.1"/>
    </source>
</evidence>
<protein>
    <recommendedName>
        <fullName evidence="3">F-box domain-containing protein</fullName>
    </recommendedName>
</protein>
<keyword evidence="2" id="KW-1185">Reference proteome</keyword>
<evidence type="ECO:0008006" key="3">
    <source>
        <dbReference type="Google" id="ProtNLM"/>
    </source>
</evidence>
<dbReference type="Proteomes" id="UP000053558">
    <property type="component" value="Unassembled WGS sequence"/>
</dbReference>
<reference evidence="2" key="1">
    <citation type="journal article" date="2012" name="Science">
        <title>The Paleozoic origin of enzymatic lignin decomposition reconstructed from 31 fungal genomes.</title>
        <authorList>
            <person name="Floudas D."/>
            <person name="Binder M."/>
            <person name="Riley R."/>
            <person name="Barry K."/>
            <person name="Blanchette R.A."/>
            <person name="Henrissat B."/>
            <person name="Martinez A.T."/>
            <person name="Otillar R."/>
            <person name="Spatafora J.W."/>
            <person name="Yadav J.S."/>
            <person name="Aerts A."/>
            <person name="Benoit I."/>
            <person name="Boyd A."/>
            <person name="Carlson A."/>
            <person name="Copeland A."/>
            <person name="Coutinho P.M."/>
            <person name="de Vries R.P."/>
            <person name="Ferreira P."/>
            <person name="Findley K."/>
            <person name="Foster B."/>
            <person name="Gaskell J."/>
            <person name="Glotzer D."/>
            <person name="Gorecki P."/>
            <person name="Heitman J."/>
            <person name="Hesse C."/>
            <person name="Hori C."/>
            <person name="Igarashi K."/>
            <person name="Jurgens J.A."/>
            <person name="Kallen N."/>
            <person name="Kersten P."/>
            <person name="Kohler A."/>
            <person name="Kuees U."/>
            <person name="Kumar T.K.A."/>
            <person name="Kuo A."/>
            <person name="LaButti K."/>
            <person name="Larrondo L.F."/>
            <person name="Lindquist E."/>
            <person name="Ling A."/>
            <person name="Lombard V."/>
            <person name="Lucas S."/>
            <person name="Lundell T."/>
            <person name="Martin R."/>
            <person name="McLaughlin D.J."/>
            <person name="Morgenstern I."/>
            <person name="Morin E."/>
            <person name="Murat C."/>
            <person name="Nagy L.G."/>
            <person name="Nolan M."/>
            <person name="Ohm R.A."/>
            <person name="Patyshakuliyeva A."/>
            <person name="Rokas A."/>
            <person name="Ruiz-Duenas F.J."/>
            <person name="Sabat G."/>
            <person name="Salamov A."/>
            <person name="Samejima M."/>
            <person name="Schmutz J."/>
            <person name="Slot J.C."/>
            <person name="St John F."/>
            <person name="Stenlid J."/>
            <person name="Sun H."/>
            <person name="Sun S."/>
            <person name="Syed K."/>
            <person name="Tsang A."/>
            <person name="Wiebenga A."/>
            <person name="Young D."/>
            <person name="Pisabarro A."/>
            <person name="Eastwood D.C."/>
            <person name="Martin F."/>
            <person name="Cullen D."/>
            <person name="Grigoriev I.V."/>
            <person name="Hibbett D.S."/>
        </authorList>
    </citation>
    <scope>NUCLEOTIDE SEQUENCE [LARGE SCALE GENOMIC DNA]</scope>
    <source>
        <strain evidence="2">RWD-64-598 SS2</strain>
    </source>
</reference>
<accession>A0A5M3ME73</accession>
<dbReference type="SUPFAM" id="SSF52047">
    <property type="entry name" value="RNI-like"/>
    <property type="match status" value="1"/>
</dbReference>
<name>A0A5M3ME73_CONPW</name>
<dbReference type="OrthoDB" id="3543113at2759"/>
<dbReference type="KEGG" id="cput:CONPUDRAFT_168191"/>
<dbReference type="EMBL" id="JH711584">
    <property type="protein sequence ID" value="EIW77200.1"/>
    <property type="molecule type" value="Genomic_DNA"/>
</dbReference>